<keyword evidence="3" id="KW-1185">Reference proteome</keyword>
<protein>
    <recommendedName>
        <fullName evidence="4">WD40 repeat domain-containing protein</fullName>
    </recommendedName>
</protein>
<keyword evidence="1" id="KW-1133">Transmembrane helix</keyword>
<feature type="transmembrane region" description="Helical" evidence="1">
    <location>
        <begin position="7"/>
        <end position="27"/>
    </location>
</feature>
<sequence length="403" mass="45674">MKNKHIAFSFLGIVVFFIAIYVVFHWGDLISETGVARTVGISSDGKYVISAHRWKNSKKDKTKLVLWDIEKREKKVIAEDVNTDSAYFIPDSHDFMWQGKDNVVHIQNVEGKEIESFKHFEIAHHIISVDRTFYASANQTGKIFKGYGENMVPIYTDTPLWRHYNFDLSDKYFLTASSGRGTREDGSVVQLNPTADPIQPSVYKKSSYDGVVLWDRKTLKPMAELFGFGGHTDALFSPDGKWIVGGGENLRDYMWEVSNLQHRLQLANAESGIYSSETEMYDTSQLLPIPDKFKNKYLRENSNTVTYAFLNDTDFIQLKLSYPHDGSGQNIASIYRVGSPWIIGYVEIGNVPVISTDAYEKSDSVASAPKANILVTGQAVHGGISVYRYHPDKMELEKIWVAY</sequence>
<dbReference type="STRING" id="1908257.BKK47_00310"/>
<dbReference type="EMBL" id="MLHG01000004">
    <property type="protein sequence ID" value="OOF41709.1"/>
    <property type="molecule type" value="Genomic_DNA"/>
</dbReference>
<dbReference type="RefSeq" id="WP_077492962.1">
    <property type="nucleotide sequence ID" value="NZ_MLHG01000004.1"/>
</dbReference>
<gene>
    <name evidence="2" type="ORF">BKK47_00310</name>
</gene>
<proteinExistence type="predicted"/>
<keyword evidence="1" id="KW-0812">Transmembrane</keyword>
<reference evidence="2 3" key="1">
    <citation type="submission" date="2016-10" db="EMBL/GenBank/DDBJ databases">
        <title>Rodentibacter gen. nov. and new species.</title>
        <authorList>
            <person name="Christensen H."/>
        </authorList>
    </citation>
    <scope>NUCLEOTIDE SEQUENCE [LARGE SCALE GENOMIC DNA]</scope>
    <source>
        <strain evidence="2 3">Ppn418</strain>
    </source>
</reference>
<keyword evidence="1" id="KW-0472">Membrane</keyword>
<evidence type="ECO:0000313" key="3">
    <source>
        <dbReference type="Proteomes" id="UP000189426"/>
    </source>
</evidence>
<dbReference type="InterPro" id="IPR015943">
    <property type="entry name" value="WD40/YVTN_repeat-like_dom_sf"/>
</dbReference>
<dbReference type="Gene3D" id="2.130.10.10">
    <property type="entry name" value="YVTN repeat-like/Quinoprotein amine dehydrogenase"/>
    <property type="match status" value="1"/>
</dbReference>
<comment type="caution">
    <text evidence="2">The sequence shown here is derived from an EMBL/GenBank/DDBJ whole genome shotgun (WGS) entry which is preliminary data.</text>
</comment>
<accession>A0A1V3IKY4</accession>
<evidence type="ECO:0000256" key="1">
    <source>
        <dbReference type="SAM" id="Phobius"/>
    </source>
</evidence>
<organism evidence="2 3">
    <name type="scientific">Rodentibacter mrazii</name>
    <dbReference type="NCBI Taxonomy" id="1908257"/>
    <lineage>
        <taxon>Bacteria</taxon>
        <taxon>Pseudomonadati</taxon>
        <taxon>Pseudomonadota</taxon>
        <taxon>Gammaproteobacteria</taxon>
        <taxon>Pasteurellales</taxon>
        <taxon>Pasteurellaceae</taxon>
        <taxon>Rodentibacter</taxon>
    </lineage>
</organism>
<evidence type="ECO:0008006" key="4">
    <source>
        <dbReference type="Google" id="ProtNLM"/>
    </source>
</evidence>
<name>A0A1V3IKY4_9PAST</name>
<evidence type="ECO:0000313" key="2">
    <source>
        <dbReference type="EMBL" id="OOF41709.1"/>
    </source>
</evidence>
<dbReference type="AlphaFoldDB" id="A0A1V3IKY4"/>
<dbReference type="Proteomes" id="UP000189426">
    <property type="component" value="Unassembled WGS sequence"/>
</dbReference>
<dbReference type="SUPFAM" id="SSF82171">
    <property type="entry name" value="DPP6 N-terminal domain-like"/>
    <property type="match status" value="1"/>
</dbReference>